<sequence>MGVASSPDLANLYGVWHELRSEILKSPDVAFYGRYIDDVLALYINVVGV</sequence>
<evidence type="ECO:0000313" key="2">
    <source>
        <dbReference type="Proteomes" id="UP000008493"/>
    </source>
</evidence>
<dbReference type="EMBL" id="JH973076">
    <property type="protein sequence ID" value="EKM73295.1"/>
    <property type="molecule type" value="Genomic_DNA"/>
</dbReference>
<gene>
    <name evidence="1" type="ORF">AGABI1DRAFT_135122</name>
</gene>
<proteinExistence type="predicted"/>
<protein>
    <submittedName>
        <fullName evidence="1">Uncharacterized protein</fullName>
    </submittedName>
</protein>
<dbReference type="Proteomes" id="UP000008493">
    <property type="component" value="Unassembled WGS sequence"/>
</dbReference>
<dbReference type="GeneID" id="18828475"/>
<dbReference type="RefSeq" id="XP_007336066.1">
    <property type="nucleotide sequence ID" value="XM_007336004.1"/>
</dbReference>
<dbReference type="InParanoid" id="K5XFY6"/>
<organism evidence="1 2">
    <name type="scientific">Agaricus bisporus var. burnettii (strain JB137-S8 / ATCC MYA-4627 / FGSC 10392)</name>
    <name type="common">White button mushroom</name>
    <dbReference type="NCBI Taxonomy" id="597362"/>
    <lineage>
        <taxon>Eukaryota</taxon>
        <taxon>Fungi</taxon>
        <taxon>Dikarya</taxon>
        <taxon>Basidiomycota</taxon>
        <taxon>Agaricomycotina</taxon>
        <taxon>Agaricomycetes</taxon>
        <taxon>Agaricomycetidae</taxon>
        <taxon>Agaricales</taxon>
        <taxon>Agaricineae</taxon>
        <taxon>Agaricaceae</taxon>
        <taxon>Agaricus</taxon>
    </lineage>
</organism>
<dbReference type="AlphaFoldDB" id="K5XFY6"/>
<name>K5XFY6_AGABU</name>
<reference evidence="2" key="1">
    <citation type="journal article" date="2012" name="Proc. Natl. Acad. Sci. U.S.A.">
        <title>Genome sequence of the button mushroom Agaricus bisporus reveals mechanisms governing adaptation to a humic-rich ecological niche.</title>
        <authorList>
            <person name="Morin E."/>
            <person name="Kohler A."/>
            <person name="Baker A.R."/>
            <person name="Foulongne-Oriol M."/>
            <person name="Lombard V."/>
            <person name="Nagy L.G."/>
            <person name="Ohm R.A."/>
            <person name="Patyshakuliyeva A."/>
            <person name="Brun A."/>
            <person name="Aerts A.L."/>
            <person name="Bailey A.M."/>
            <person name="Billette C."/>
            <person name="Coutinho P.M."/>
            <person name="Deakin G."/>
            <person name="Doddapaneni H."/>
            <person name="Floudas D."/>
            <person name="Grimwood J."/>
            <person name="Hilden K."/>
            <person name="Kuees U."/>
            <person name="LaButti K.M."/>
            <person name="Lapidus A."/>
            <person name="Lindquist E.A."/>
            <person name="Lucas S.M."/>
            <person name="Murat C."/>
            <person name="Riley R.W."/>
            <person name="Salamov A.A."/>
            <person name="Schmutz J."/>
            <person name="Subramanian V."/>
            <person name="Woesten H.A.B."/>
            <person name="Xu J."/>
            <person name="Eastwood D.C."/>
            <person name="Foster G.D."/>
            <person name="Sonnenberg A.S."/>
            <person name="Cullen D."/>
            <person name="de Vries R.P."/>
            <person name="Lundell T."/>
            <person name="Hibbett D.S."/>
            <person name="Henrissat B."/>
            <person name="Burton K.S."/>
            <person name="Kerrigan R.W."/>
            <person name="Challen M.P."/>
            <person name="Grigoriev I.V."/>
            <person name="Martin F."/>
        </authorList>
    </citation>
    <scope>NUCLEOTIDE SEQUENCE [LARGE SCALE GENOMIC DNA]</scope>
    <source>
        <strain evidence="2">JB137-S8 / ATCC MYA-4627 / FGSC 10392</strain>
    </source>
</reference>
<dbReference type="OrthoDB" id="3212410at2759"/>
<accession>K5XFY6</accession>
<evidence type="ECO:0000313" key="1">
    <source>
        <dbReference type="EMBL" id="EKM73295.1"/>
    </source>
</evidence>
<dbReference type="HOGENOM" id="CLU_3142691_0_0_1"/>
<dbReference type="KEGG" id="abp:AGABI1DRAFT135122"/>
<keyword evidence="2" id="KW-1185">Reference proteome</keyword>